<reference evidence="2" key="1">
    <citation type="journal article" date="2024" name="Proc. Natl. Acad. Sci. U.S.A.">
        <title>Extraordinary preservation of gene collinearity over three hundred million years revealed in homosporous lycophytes.</title>
        <authorList>
            <person name="Li C."/>
            <person name="Wickell D."/>
            <person name="Kuo L.Y."/>
            <person name="Chen X."/>
            <person name="Nie B."/>
            <person name="Liao X."/>
            <person name="Peng D."/>
            <person name="Ji J."/>
            <person name="Jenkins J."/>
            <person name="Williams M."/>
            <person name="Shu S."/>
            <person name="Plott C."/>
            <person name="Barry K."/>
            <person name="Rajasekar S."/>
            <person name="Grimwood J."/>
            <person name="Han X."/>
            <person name="Sun S."/>
            <person name="Hou Z."/>
            <person name="He W."/>
            <person name="Dai G."/>
            <person name="Sun C."/>
            <person name="Schmutz J."/>
            <person name="Leebens-Mack J.H."/>
            <person name="Li F.W."/>
            <person name="Wang L."/>
        </authorList>
    </citation>
    <scope>NUCLEOTIDE SEQUENCE [LARGE SCALE GENOMIC DNA]</scope>
    <source>
        <strain evidence="2">cv. PW_Plant_1</strain>
    </source>
</reference>
<comment type="caution">
    <text evidence="1">The sequence shown here is derived from an EMBL/GenBank/DDBJ whole genome shotgun (WGS) entry which is preliminary data.</text>
</comment>
<gene>
    <name evidence="1" type="ORF">O6H91_05G019000</name>
</gene>
<evidence type="ECO:0000313" key="2">
    <source>
        <dbReference type="Proteomes" id="UP001162992"/>
    </source>
</evidence>
<dbReference type="Proteomes" id="UP001162992">
    <property type="component" value="Chromosome 5"/>
</dbReference>
<protein>
    <submittedName>
        <fullName evidence="1">Uncharacterized protein</fullName>
    </submittedName>
</protein>
<dbReference type="EMBL" id="CM055096">
    <property type="protein sequence ID" value="KAJ7555021.1"/>
    <property type="molecule type" value="Genomic_DNA"/>
</dbReference>
<name>A0ACC2DLG5_DIPCM</name>
<accession>A0ACC2DLG5</accession>
<keyword evidence="2" id="KW-1185">Reference proteome</keyword>
<evidence type="ECO:0000313" key="1">
    <source>
        <dbReference type="EMBL" id="KAJ7555021.1"/>
    </source>
</evidence>
<sequence>MAQCNSFGKFSSEAGSRRFGSARGMPSGSRIYGGLSARSNSGASPILTVHKMERSCSRHIFRNNCVSLQEFTSSKKMRSSVGFISATHGREHIVSLAEDRRASSLTLEEMDIIRQRGRLKEKLCGALKSTRGSLDDEGTALISSLRQLNPNPDITRCGRDLYIGLFKGVKASFKGTGKKGEAQKEVGASGTVVTLGRASFNSFKPQGLEIRLNQTYNHVGQGSDDAYVIILVFSVHDNCTLLPPLEGLLINKAKFSISNPGRMDVVFLSSTLAPRFPERDLDRWFKLFKTENSNMDEEGSVTLSLPPAKGWLDYLYLDEEIRITKGNRGGIFVVRRMDEPVVSV</sequence>
<proteinExistence type="predicted"/>
<organism evidence="1 2">
    <name type="scientific">Diphasiastrum complanatum</name>
    <name type="common">Issler's clubmoss</name>
    <name type="synonym">Lycopodium complanatum</name>
    <dbReference type="NCBI Taxonomy" id="34168"/>
    <lineage>
        <taxon>Eukaryota</taxon>
        <taxon>Viridiplantae</taxon>
        <taxon>Streptophyta</taxon>
        <taxon>Embryophyta</taxon>
        <taxon>Tracheophyta</taxon>
        <taxon>Lycopodiopsida</taxon>
        <taxon>Lycopodiales</taxon>
        <taxon>Lycopodiaceae</taxon>
        <taxon>Lycopodioideae</taxon>
        <taxon>Diphasiastrum</taxon>
    </lineage>
</organism>